<keyword evidence="5 13" id="KW-0349">Heme</keyword>
<evidence type="ECO:0000256" key="15">
    <source>
        <dbReference type="SAM" id="Phobius"/>
    </source>
</evidence>
<dbReference type="AlphaFoldDB" id="A0AAW1UPQ0"/>
<evidence type="ECO:0000256" key="7">
    <source>
        <dbReference type="ARBA" id="ARBA00022824"/>
    </source>
</evidence>
<keyword evidence="12 15" id="KW-0472">Membrane</keyword>
<evidence type="ECO:0000256" key="8">
    <source>
        <dbReference type="ARBA" id="ARBA00022848"/>
    </source>
</evidence>
<evidence type="ECO:0000256" key="6">
    <source>
        <dbReference type="ARBA" id="ARBA00022723"/>
    </source>
</evidence>
<evidence type="ECO:0000256" key="1">
    <source>
        <dbReference type="ARBA" id="ARBA00001971"/>
    </source>
</evidence>
<dbReference type="CDD" id="cd11056">
    <property type="entry name" value="CYP6-like"/>
    <property type="match status" value="1"/>
</dbReference>
<dbReference type="PANTHER" id="PTHR24292">
    <property type="entry name" value="CYTOCHROME P450"/>
    <property type="match status" value="1"/>
</dbReference>
<comment type="similarity">
    <text evidence="4 14">Belongs to the cytochrome P450 family.</text>
</comment>
<dbReference type="PROSITE" id="PS00086">
    <property type="entry name" value="CYTOCHROME_P450"/>
    <property type="match status" value="1"/>
</dbReference>
<keyword evidence="17" id="KW-1185">Reference proteome</keyword>
<feature type="transmembrane region" description="Helical" evidence="15">
    <location>
        <begin position="6"/>
        <end position="22"/>
    </location>
</feature>
<dbReference type="GO" id="GO:0005789">
    <property type="term" value="C:endoplasmic reticulum membrane"/>
    <property type="evidence" value="ECO:0007669"/>
    <property type="project" value="UniProtKB-SubCell"/>
</dbReference>
<keyword evidence="10 13" id="KW-0408">Iron</keyword>
<gene>
    <name evidence="16" type="ORF">WA026_009025</name>
</gene>
<evidence type="ECO:0000256" key="11">
    <source>
        <dbReference type="ARBA" id="ARBA00023033"/>
    </source>
</evidence>
<keyword evidence="15" id="KW-0812">Transmembrane</keyword>
<evidence type="ECO:0000256" key="12">
    <source>
        <dbReference type="ARBA" id="ARBA00023136"/>
    </source>
</evidence>
<dbReference type="Proteomes" id="UP001431783">
    <property type="component" value="Unassembled WGS sequence"/>
</dbReference>
<comment type="subcellular location">
    <subcellularLocation>
        <location evidence="3">Endoplasmic reticulum membrane</location>
        <topology evidence="3">Peripheral membrane protein</topology>
    </subcellularLocation>
    <subcellularLocation>
        <location evidence="2">Microsome membrane</location>
        <topology evidence="2">Peripheral membrane protein</topology>
    </subcellularLocation>
</comment>
<dbReference type="PRINTS" id="PR00463">
    <property type="entry name" value="EP450I"/>
</dbReference>
<evidence type="ECO:0000256" key="9">
    <source>
        <dbReference type="ARBA" id="ARBA00023002"/>
    </source>
</evidence>
<dbReference type="InterPro" id="IPR001128">
    <property type="entry name" value="Cyt_P450"/>
</dbReference>
<dbReference type="GO" id="GO:0020037">
    <property type="term" value="F:heme binding"/>
    <property type="evidence" value="ECO:0007669"/>
    <property type="project" value="InterPro"/>
</dbReference>
<keyword evidence="9 14" id="KW-0560">Oxidoreductase</keyword>
<evidence type="ECO:0000256" key="5">
    <source>
        <dbReference type="ARBA" id="ARBA00022617"/>
    </source>
</evidence>
<reference evidence="16 17" key="1">
    <citation type="submission" date="2023-03" db="EMBL/GenBank/DDBJ databases">
        <title>Genome insight into feeding habits of ladybird beetles.</title>
        <authorList>
            <person name="Li H.-S."/>
            <person name="Huang Y.-H."/>
            <person name="Pang H."/>
        </authorList>
    </citation>
    <scope>NUCLEOTIDE SEQUENCE [LARGE SCALE GENOMIC DNA]</scope>
    <source>
        <strain evidence="16">SYSU_2023b</strain>
        <tissue evidence="16">Whole body</tissue>
    </source>
</reference>
<evidence type="ECO:0000256" key="13">
    <source>
        <dbReference type="PIRSR" id="PIRSR602401-1"/>
    </source>
</evidence>
<dbReference type="InterPro" id="IPR017972">
    <property type="entry name" value="Cyt_P450_CS"/>
</dbReference>
<evidence type="ECO:0008006" key="18">
    <source>
        <dbReference type="Google" id="ProtNLM"/>
    </source>
</evidence>
<comment type="cofactor">
    <cofactor evidence="1 13">
        <name>heme</name>
        <dbReference type="ChEBI" id="CHEBI:30413"/>
    </cofactor>
</comment>
<evidence type="ECO:0000256" key="4">
    <source>
        <dbReference type="ARBA" id="ARBA00010617"/>
    </source>
</evidence>
<feature type="binding site" description="axial binding residue" evidence="13">
    <location>
        <position position="457"/>
    </location>
    <ligand>
        <name>heme</name>
        <dbReference type="ChEBI" id="CHEBI:30413"/>
    </ligand>
    <ligandPart>
        <name>Fe</name>
        <dbReference type="ChEBI" id="CHEBI:18248"/>
    </ligandPart>
</feature>
<keyword evidence="8" id="KW-0492">Microsome</keyword>
<keyword evidence="6 13" id="KW-0479">Metal-binding</keyword>
<dbReference type="InterPro" id="IPR050476">
    <property type="entry name" value="Insect_CytP450_Detox"/>
</dbReference>
<comment type="caution">
    <text evidence="16">The sequence shown here is derived from an EMBL/GenBank/DDBJ whole genome shotgun (WGS) entry which is preliminary data.</text>
</comment>
<dbReference type="GO" id="GO:0016705">
    <property type="term" value="F:oxidoreductase activity, acting on paired donors, with incorporation or reduction of molecular oxygen"/>
    <property type="evidence" value="ECO:0007669"/>
    <property type="project" value="InterPro"/>
</dbReference>
<dbReference type="Gene3D" id="1.10.630.10">
    <property type="entry name" value="Cytochrome P450"/>
    <property type="match status" value="1"/>
</dbReference>
<name>A0AAW1UPQ0_9CUCU</name>
<evidence type="ECO:0000313" key="16">
    <source>
        <dbReference type="EMBL" id="KAK9884798.1"/>
    </source>
</evidence>
<keyword evidence="7" id="KW-0256">Endoplasmic reticulum</keyword>
<protein>
    <recommendedName>
        <fullName evidence="18">Cytochrome P450</fullName>
    </recommendedName>
</protein>
<dbReference type="GO" id="GO:0005506">
    <property type="term" value="F:iron ion binding"/>
    <property type="evidence" value="ECO:0007669"/>
    <property type="project" value="InterPro"/>
</dbReference>
<organism evidence="16 17">
    <name type="scientific">Henosepilachna vigintioctopunctata</name>
    <dbReference type="NCBI Taxonomy" id="420089"/>
    <lineage>
        <taxon>Eukaryota</taxon>
        <taxon>Metazoa</taxon>
        <taxon>Ecdysozoa</taxon>
        <taxon>Arthropoda</taxon>
        <taxon>Hexapoda</taxon>
        <taxon>Insecta</taxon>
        <taxon>Pterygota</taxon>
        <taxon>Neoptera</taxon>
        <taxon>Endopterygota</taxon>
        <taxon>Coleoptera</taxon>
        <taxon>Polyphaga</taxon>
        <taxon>Cucujiformia</taxon>
        <taxon>Coccinelloidea</taxon>
        <taxon>Coccinellidae</taxon>
        <taxon>Epilachninae</taxon>
        <taxon>Epilachnini</taxon>
        <taxon>Henosepilachna</taxon>
    </lineage>
</organism>
<sequence length="512" mass="59023">MEVLSTFNFLFISSILLLFLWMKHKYSYWEKRGVQCPYSHNYIFGHTKRLLLQKELFGVTYAKIYNCLKKKGLGFGGFYFFLKPIFLPVDLEIVKSIVQNEGNNFVDRGLYVNEEGDPISTNLFNLEGKKWRHLRAKLTPTFTSGKMKMMFKILTDSANGLQKIMEEEQGKIVNVKDILARFTTDVIGNCAFGLDCNCLENPESLFRKHGKAIISRNFIQNVKLLLILIFPELMKFLNTKIFSDDINDFMTKVVKDTVKYRESNNVTRNDFMHLLIQLKNRGRLVDDGKLLDEGMSSKENTITMDEVAAQGFVFFTAGFETSSSVMTFCLFELCQNKEIQDKVRKEIKEILGKYNGELSYEAVMDMTYMEKVIKETLRKYPPLPHLDRESTNDFKLPGTDVTLEKGTKIAISLIALHNDPDYFPNPEVFDPERFSEENVNSIPDFAYIPFGNGPRVCIGKRFGMMQTKVGLARLLQNFEFKLSPKTALPVEYDSSTFFLSVKGDIWLVPRKL</sequence>
<accession>A0AAW1UPQ0</accession>
<dbReference type="SUPFAM" id="SSF48264">
    <property type="entry name" value="Cytochrome P450"/>
    <property type="match status" value="1"/>
</dbReference>
<evidence type="ECO:0000313" key="17">
    <source>
        <dbReference type="Proteomes" id="UP001431783"/>
    </source>
</evidence>
<dbReference type="InterPro" id="IPR036396">
    <property type="entry name" value="Cyt_P450_sf"/>
</dbReference>
<dbReference type="FunFam" id="1.10.630.10:FF:000042">
    <property type="entry name" value="Cytochrome P450"/>
    <property type="match status" value="1"/>
</dbReference>
<dbReference type="InterPro" id="IPR002401">
    <property type="entry name" value="Cyt_P450_E_grp-I"/>
</dbReference>
<dbReference type="EMBL" id="JARQZJ010000094">
    <property type="protein sequence ID" value="KAK9884798.1"/>
    <property type="molecule type" value="Genomic_DNA"/>
</dbReference>
<evidence type="ECO:0000256" key="10">
    <source>
        <dbReference type="ARBA" id="ARBA00023004"/>
    </source>
</evidence>
<dbReference type="PRINTS" id="PR00385">
    <property type="entry name" value="P450"/>
</dbReference>
<dbReference type="PANTHER" id="PTHR24292:SF100">
    <property type="entry name" value="CYTOCHROME P450 6A16, ISOFORM B-RELATED"/>
    <property type="match status" value="1"/>
</dbReference>
<keyword evidence="15" id="KW-1133">Transmembrane helix</keyword>
<dbReference type="GO" id="GO:0004497">
    <property type="term" value="F:monooxygenase activity"/>
    <property type="evidence" value="ECO:0007669"/>
    <property type="project" value="UniProtKB-KW"/>
</dbReference>
<evidence type="ECO:0000256" key="2">
    <source>
        <dbReference type="ARBA" id="ARBA00004174"/>
    </source>
</evidence>
<proteinExistence type="inferred from homology"/>
<keyword evidence="11 14" id="KW-0503">Monooxygenase</keyword>
<dbReference type="Pfam" id="PF00067">
    <property type="entry name" value="p450"/>
    <property type="match status" value="1"/>
</dbReference>
<evidence type="ECO:0000256" key="14">
    <source>
        <dbReference type="RuleBase" id="RU000461"/>
    </source>
</evidence>
<evidence type="ECO:0000256" key="3">
    <source>
        <dbReference type="ARBA" id="ARBA00004406"/>
    </source>
</evidence>